<comment type="function">
    <text evidence="7">3'-5' exoribonuclease that releases 5'-nucleoside monophosphates and is involved in maturation of structured RNAs.</text>
</comment>
<dbReference type="InterPro" id="IPR050180">
    <property type="entry name" value="RNR_Ribonuclease"/>
</dbReference>
<dbReference type="NCBIfam" id="TIGR02063">
    <property type="entry name" value="RNase_R"/>
    <property type="match status" value="1"/>
</dbReference>
<dbReference type="SMART" id="SM00955">
    <property type="entry name" value="RNB"/>
    <property type="match status" value="1"/>
</dbReference>
<feature type="domain" description="S1 motif" evidence="9">
    <location>
        <begin position="633"/>
        <end position="714"/>
    </location>
</feature>
<comment type="subcellular location">
    <subcellularLocation>
        <location evidence="7">Cytoplasm</location>
    </subcellularLocation>
</comment>
<dbReference type="InterPro" id="IPR001900">
    <property type="entry name" value="RNase_II/R"/>
</dbReference>
<evidence type="ECO:0000256" key="5">
    <source>
        <dbReference type="ARBA" id="ARBA00022839"/>
    </source>
</evidence>
<keyword evidence="5 7" id="KW-0269">Exonuclease</keyword>
<keyword evidence="3 7" id="KW-0540">Nuclease</keyword>
<dbReference type="InterPro" id="IPR012340">
    <property type="entry name" value="NA-bd_OB-fold"/>
</dbReference>
<dbReference type="InterPro" id="IPR004476">
    <property type="entry name" value="RNase_II/RNase_R"/>
</dbReference>
<gene>
    <name evidence="7 10" type="primary">rnr</name>
    <name evidence="10" type="ORF">HND93_02490</name>
</gene>
<dbReference type="Pfam" id="PF00575">
    <property type="entry name" value="S1"/>
    <property type="match status" value="1"/>
</dbReference>
<dbReference type="HAMAP" id="MF_01895">
    <property type="entry name" value="RNase_R"/>
    <property type="match status" value="1"/>
</dbReference>
<keyword evidence="2 7" id="KW-0963">Cytoplasm</keyword>
<evidence type="ECO:0000256" key="4">
    <source>
        <dbReference type="ARBA" id="ARBA00022801"/>
    </source>
</evidence>
<evidence type="ECO:0000259" key="9">
    <source>
        <dbReference type="PROSITE" id="PS50126"/>
    </source>
</evidence>
<dbReference type="InterPro" id="IPR040476">
    <property type="entry name" value="CSD2"/>
</dbReference>
<dbReference type="InterPro" id="IPR022966">
    <property type="entry name" value="RNase_II/R_CS"/>
</dbReference>
<dbReference type="Pfam" id="PF00773">
    <property type="entry name" value="RNB"/>
    <property type="match status" value="1"/>
</dbReference>
<dbReference type="PANTHER" id="PTHR23355:SF9">
    <property type="entry name" value="DIS3-LIKE EXONUCLEASE 2"/>
    <property type="match status" value="1"/>
</dbReference>
<dbReference type="EC" id="3.1.13.1" evidence="7"/>
<dbReference type="EMBL" id="JABFDB010000001">
    <property type="protein sequence ID" value="NYZ18567.1"/>
    <property type="molecule type" value="Genomic_DNA"/>
</dbReference>
<evidence type="ECO:0000256" key="1">
    <source>
        <dbReference type="ARBA" id="ARBA00001849"/>
    </source>
</evidence>
<feature type="region of interest" description="Disordered" evidence="8">
    <location>
        <begin position="722"/>
        <end position="749"/>
    </location>
</feature>
<protein>
    <recommendedName>
        <fullName evidence="7">Ribonuclease R</fullName>
        <shortName evidence="7">RNase R</shortName>
        <ecNumber evidence="7">3.1.13.1</ecNumber>
    </recommendedName>
</protein>
<dbReference type="RefSeq" id="WP_180280297.1">
    <property type="nucleotide sequence ID" value="NZ_JABFDB010000001.1"/>
</dbReference>
<keyword evidence="6 7" id="KW-0694">RNA-binding</keyword>
<reference evidence="10 11" key="1">
    <citation type="submission" date="2020-05" db="EMBL/GenBank/DDBJ databases">
        <title>Azospirillum oleiclasticum sp. nov, a nitrogen-fixing and heavy crude oil-emulsifying bacterium isolated from the crude oil of Yumen Oilfield.</title>
        <authorList>
            <person name="Wu D."/>
            <person name="Cai M."/>
            <person name="Zhang X."/>
        </authorList>
    </citation>
    <scope>NUCLEOTIDE SEQUENCE [LARGE SCALE GENOMIC DNA]</scope>
    <source>
        <strain evidence="10 11">ROY-1-1-2</strain>
    </source>
</reference>
<dbReference type="PROSITE" id="PS01175">
    <property type="entry name" value="RIBONUCLEASE_II"/>
    <property type="match status" value="1"/>
</dbReference>
<name>A0ABX2T3C5_9PROT</name>
<evidence type="ECO:0000256" key="3">
    <source>
        <dbReference type="ARBA" id="ARBA00022722"/>
    </source>
</evidence>
<dbReference type="SMART" id="SM00316">
    <property type="entry name" value="S1"/>
    <property type="match status" value="1"/>
</dbReference>
<dbReference type="InterPro" id="IPR003029">
    <property type="entry name" value="S1_domain"/>
</dbReference>
<evidence type="ECO:0000256" key="8">
    <source>
        <dbReference type="SAM" id="MobiDB-lite"/>
    </source>
</evidence>
<comment type="catalytic activity">
    <reaction evidence="1 7">
        <text>Exonucleolytic cleavage in the 3'- to 5'-direction to yield nucleoside 5'-phosphates.</text>
        <dbReference type="EC" id="3.1.13.1"/>
    </reaction>
</comment>
<dbReference type="PANTHER" id="PTHR23355">
    <property type="entry name" value="RIBONUCLEASE"/>
    <property type="match status" value="1"/>
</dbReference>
<dbReference type="Gene3D" id="2.40.50.140">
    <property type="entry name" value="Nucleic acid-binding proteins"/>
    <property type="match status" value="1"/>
</dbReference>
<evidence type="ECO:0000313" key="11">
    <source>
        <dbReference type="Proteomes" id="UP000584642"/>
    </source>
</evidence>
<accession>A0ABX2T3C5</accession>
<comment type="similarity">
    <text evidence="7">Belongs to the RNR ribonuclease family. RNase R subfamily.</text>
</comment>
<dbReference type="Proteomes" id="UP000584642">
    <property type="component" value="Unassembled WGS sequence"/>
</dbReference>
<evidence type="ECO:0000256" key="7">
    <source>
        <dbReference type="HAMAP-Rule" id="MF_01895"/>
    </source>
</evidence>
<dbReference type="PROSITE" id="PS50126">
    <property type="entry name" value="S1"/>
    <property type="match status" value="1"/>
</dbReference>
<dbReference type="NCBIfam" id="TIGR00358">
    <property type="entry name" value="3_prime_RNase"/>
    <property type="match status" value="1"/>
</dbReference>
<evidence type="ECO:0000256" key="6">
    <source>
        <dbReference type="ARBA" id="ARBA00022884"/>
    </source>
</evidence>
<proteinExistence type="inferred from homology"/>
<sequence>MAPRLPAPFPTKEAVLAFIRNSPVPVGKREVARAFKLSGSADRERLKLLMKELEAEGTVERGHGRRVAPPAALPEVAALEVSAIDLDGELSARPLVWTGDGEPPRIFLVPERSGLSALGIGDRLLARLSRINDRLYEARFIRRIEGSVGRILGVYRVSAEGGRIVPTDRRNRTEFVVLPANDGDAEPGELVLADVLPATRLGLPQARVVERLGSTAEPRAVSLIAIHGQGLPTVFDPAALRQAERATIPPLQDRIDLRPIPLVTIDGADARDFDDAVWAEPDTDPTNPGGWHLIVAIADVAWYVRAGSALDLAARGRGNSVYFPDRVVPMLPEALSNGLCSLRPGEDRACLGFHLWVGRDGRPRRHAVFRGLMRSAARLTYEQLQAAQDGFPDETTASLTEPVIAPLYGAFRSLWQARQRRGTLDLDIPERKIRLDEAGRVAEIAPRQRLDSHKLIEEFMIAANVAAAETLEAKGAPCLYRVHDQPSMDKMEALRDFLHGLGYPLPKGQALKPDQFTRILTMAEGRPESALVSEIILRSQAQAAYAPDNIGHFGLALARYAHFTSPIRRYADLVVHRSLIRACGLGEGGLDDAEAARLNDTGEHVSKTERRSAAAERDAVDRYTAAFLADRVGATFSGRISGVSRFGLFVRLDESGADGLVPASTLPDDQYEHDEAGHALVGRREGRVFRLAAPVKVELAEADPLTGSTLFRLLTAEGAEITGIGGRTPASRHSGGGPKRGRGRAATSR</sequence>
<dbReference type="CDD" id="cd04471">
    <property type="entry name" value="S1_RNase_R"/>
    <property type="match status" value="1"/>
</dbReference>
<evidence type="ECO:0000313" key="10">
    <source>
        <dbReference type="EMBL" id="NYZ18567.1"/>
    </source>
</evidence>
<keyword evidence="4 7" id="KW-0378">Hydrolase</keyword>
<dbReference type="Pfam" id="PF17876">
    <property type="entry name" value="CSD2"/>
    <property type="match status" value="1"/>
</dbReference>
<comment type="caution">
    <text evidence="10">The sequence shown here is derived from an EMBL/GenBank/DDBJ whole genome shotgun (WGS) entry which is preliminary data.</text>
</comment>
<dbReference type="SUPFAM" id="SSF50249">
    <property type="entry name" value="Nucleic acid-binding proteins"/>
    <property type="match status" value="2"/>
</dbReference>
<organism evidence="10 11">
    <name type="scientific">Azospirillum oleiclasticum</name>
    <dbReference type="NCBI Taxonomy" id="2735135"/>
    <lineage>
        <taxon>Bacteria</taxon>
        <taxon>Pseudomonadati</taxon>
        <taxon>Pseudomonadota</taxon>
        <taxon>Alphaproteobacteria</taxon>
        <taxon>Rhodospirillales</taxon>
        <taxon>Azospirillaceae</taxon>
        <taxon>Azospirillum</taxon>
    </lineage>
</organism>
<dbReference type="InterPro" id="IPR011805">
    <property type="entry name" value="RNase_R"/>
</dbReference>
<keyword evidence="11" id="KW-1185">Reference proteome</keyword>
<evidence type="ECO:0000256" key="2">
    <source>
        <dbReference type="ARBA" id="ARBA00022490"/>
    </source>
</evidence>